<keyword evidence="2" id="KW-1185">Reference proteome</keyword>
<organism evidence="1 2">
    <name type="scientific">Methanobacterium bryantii</name>
    <dbReference type="NCBI Taxonomy" id="2161"/>
    <lineage>
        <taxon>Archaea</taxon>
        <taxon>Methanobacteriati</taxon>
        <taxon>Methanobacteriota</taxon>
        <taxon>Methanomada group</taxon>
        <taxon>Methanobacteria</taxon>
        <taxon>Methanobacteriales</taxon>
        <taxon>Methanobacteriaceae</taxon>
        <taxon>Methanobacterium</taxon>
    </lineage>
</organism>
<comment type="caution">
    <text evidence="1">The sequence shown here is derived from an EMBL/GenBank/DDBJ whole genome shotgun (WGS) entry which is preliminary data.</text>
</comment>
<dbReference type="EMBL" id="LMVM01000012">
    <property type="protein sequence ID" value="PAV05031.1"/>
    <property type="molecule type" value="Genomic_DNA"/>
</dbReference>
<proteinExistence type="predicted"/>
<dbReference type="RefSeq" id="WP_069584234.1">
    <property type="nucleotide sequence ID" value="NZ_LMVM01000012.1"/>
</dbReference>
<accession>A0A2A2H6D9</accession>
<evidence type="ECO:0000313" key="1">
    <source>
        <dbReference type="EMBL" id="PAV05031.1"/>
    </source>
</evidence>
<dbReference type="SUPFAM" id="SSF88723">
    <property type="entry name" value="PIN domain-like"/>
    <property type="match status" value="1"/>
</dbReference>
<name>A0A2A2H6D9_METBR</name>
<evidence type="ECO:0008006" key="3">
    <source>
        <dbReference type="Google" id="ProtNLM"/>
    </source>
</evidence>
<sequence length="264" mass="30286">MNSFFYLDTNICIDRLFGNDSKAMEATFEKMNNANELCISEYVVGEFIRTVLFDCCALHTIILEEENMTDVYRRIRKMCSHENKCLNRKGSRYNLILKNMDYPAPQNRRRTLAILSNDIRFLKKKFSLGLRVLPSSVNCKLPLQKPKKDNGRFKIEIHCESNFDKVNCSLKDFMSNELSFLQTIASGSGINEAFEDLRELISKISDGSLQSCALSHCKLLGDSIILKDCPSCYTLISRDYHLKLLSDIIGQKADYIEKAEKPKC</sequence>
<reference evidence="1 2" key="1">
    <citation type="journal article" date="2017" name="BMC Genomics">
        <title>Genomic analysis of methanogenic archaea reveals a shift towards energy conservation.</title>
        <authorList>
            <person name="Gilmore S.P."/>
            <person name="Henske J.K."/>
            <person name="Sexton J.A."/>
            <person name="Solomon K.V."/>
            <person name="Seppala S."/>
            <person name="Yoo J.I."/>
            <person name="Huyett L.M."/>
            <person name="Pressman A."/>
            <person name="Cogan J.Z."/>
            <person name="Kivenson V."/>
            <person name="Peng X."/>
            <person name="Tan Y."/>
            <person name="Valentine D.L."/>
            <person name="O'Malley M.A."/>
        </authorList>
    </citation>
    <scope>NUCLEOTIDE SEQUENCE [LARGE SCALE GENOMIC DNA]</scope>
    <source>
        <strain evidence="1 2">M.o.H.</strain>
    </source>
</reference>
<dbReference type="AlphaFoldDB" id="A0A2A2H6D9"/>
<dbReference type="InterPro" id="IPR029060">
    <property type="entry name" value="PIN-like_dom_sf"/>
</dbReference>
<gene>
    <name evidence="1" type="ORF">ASJ80_12065</name>
</gene>
<dbReference type="Proteomes" id="UP000217784">
    <property type="component" value="Unassembled WGS sequence"/>
</dbReference>
<protein>
    <recommendedName>
        <fullName evidence="3">PIN domain-containing protein</fullName>
    </recommendedName>
</protein>
<evidence type="ECO:0000313" key="2">
    <source>
        <dbReference type="Proteomes" id="UP000217784"/>
    </source>
</evidence>